<dbReference type="AlphaFoldDB" id="A0A1J3F0W1"/>
<dbReference type="InterPro" id="IPR044974">
    <property type="entry name" value="Disease_R_plants"/>
</dbReference>
<dbReference type="Pfam" id="PF07725">
    <property type="entry name" value="LRR_3"/>
    <property type="match status" value="1"/>
</dbReference>
<reference evidence="5" key="1">
    <citation type="submission" date="2016-07" db="EMBL/GenBank/DDBJ databases">
        <title>De novo transcriptome assembly of four accessions of the metal hyperaccumulator plant Noccaea caerulescens.</title>
        <authorList>
            <person name="Blande D."/>
            <person name="Halimaa P."/>
            <person name="Tervahauta A.I."/>
            <person name="Aarts M.G."/>
            <person name="Karenlampi S.O."/>
        </authorList>
    </citation>
    <scope>NUCLEOTIDE SEQUENCE</scope>
</reference>
<gene>
    <name evidence="5" type="ORF">LC_TR13484_c0_g1_i1_g.46709</name>
</gene>
<dbReference type="InterPro" id="IPR042197">
    <property type="entry name" value="Apaf_helical"/>
</dbReference>
<dbReference type="InterPro" id="IPR011713">
    <property type="entry name" value="Leu-rich_rpt_3"/>
</dbReference>
<evidence type="ECO:0000259" key="4">
    <source>
        <dbReference type="SMART" id="SM00382"/>
    </source>
</evidence>
<evidence type="ECO:0000313" key="5">
    <source>
        <dbReference type="EMBL" id="JAU35108.1"/>
    </source>
</evidence>
<evidence type="ECO:0000256" key="2">
    <source>
        <dbReference type="ARBA" id="ARBA00022737"/>
    </source>
</evidence>
<organism evidence="5">
    <name type="scientific">Noccaea caerulescens</name>
    <name type="common">Alpine penny-cress</name>
    <name type="synonym">Thlaspi caerulescens</name>
    <dbReference type="NCBI Taxonomy" id="107243"/>
    <lineage>
        <taxon>Eukaryota</taxon>
        <taxon>Viridiplantae</taxon>
        <taxon>Streptophyta</taxon>
        <taxon>Embryophyta</taxon>
        <taxon>Tracheophyta</taxon>
        <taxon>Spermatophyta</taxon>
        <taxon>Magnoliopsida</taxon>
        <taxon>eudicotyledons</taxon>
        <taxon>Gunneridae</taxon>
        <taxon>Pentapetalae</taxon>
        <taxon>rosids</taxon>
        <taxon>malvids</taxon>
        <taxon>Brassicales</taxon>
        <taxon>Brassicaceae</taxon>
        <taxon>Coluteocarpeae</taxon>
        <taxon>Noccaea</taxon>
    </lineage>
</organism>
<name>A0A1J3F0W1_NOCCA</name>
<dbReference type="Gene3D" id="3.40.50.300">
    <property type="entry name" value="P-loop containing nucleotide triphosphate hydrolases"/>
    <property type="match status" value="1"/>
</dbReference>
<dbReference type="InterPro" id="IPR002182">
    <property type="entry name" value="NB-ARC"/>
</dbReference>
<evidence type="ECO:0000256" key="3">
    <source>
        <dbReference type="ARBA" id="ARBA00023027"/>
    </source>
</evidence>
<dbReference type="CDD" id="cd00009">
    <property type="entry name" value="AAA"/>
    <property type="match status" value="1"/>
</dbReference>
<dbReference type="SUPFAM" id="SSF52540">
    <property type="entry name" value="P-loop containing nucleoside triphosphate hydrolases"/>
    <property type="match status" value="1"/>
</dbReference>
<dbReference type="Gene3D" id="1.10.8.430">
    <property type="entry name" value="Helical domain of apoptotic protease-activating factors"/>
    <property type="match status" value="1"/>
</dbReference>
<feature type="domain" description="AAA+ ATPase" evidence="4">
    <location>
        <begin position="44"/>
        <end position="182"/>
    </location>
</feature>
<dbReference type="InterPro" id="IPR027417">
    <property type="entry name" value="P-loop_NTPase"/>
</dbReference>
<protein>
    <submittedName>
        <fullName evidence="5">Putative disease resistance protein</fullName>
    </submittedName>
</protein>
<dbReference type="PRINTS" id="PR00364">
    <property type="entry name" value="DISEASERSIST"/>
</dbReference>
<accession>A0A1J3F0W1</accession>
<dbReference type="InterPro" id="IPR032675">
    <property type="entry name" value="LRR_dom_sf"/>
</dbReference>
<keyword evidence="2" id="KW-0677">Repeat</keyword>
<dbReference type="FunFam" id="3.80.10.10:FF:000386">
    <property type="entry name" value="Disease resistance protein RPS4"/>
    <property type="match status" value="1"/>
</dbReference>
<dbReference type="SMART" id="SM00382">
    <property type="entry name" value="AAA"/>
    <property type="match status" value="1"/>
</dbReference>
<dbReference type="PANTHER" id="PTHR11017">
    <property type="entry name" value="LEUCINE-RICH REPEAT-CONTAINING PROTEIN"/>
    <property type="match status" value="1"/>
</dbReference>
<dbReference type="GO" id="GO:0006952">
    <property type="term" value="P:defense response"/>
    <property type="evidence" value="ECO:0007669"/>
    <property type="project" value="InterPro"/>
</dbReference>
<dbReference type="Pfam" id="PF00931">
    <property type="entry name" value="NB-ARC"/>
    <property type="match status" value="1"/>
</dbReference>
<evidence type="ECO:0000256" key="1">
    <source>
        <dbReference type="ARBA" id="ARBA00022614"/>
    </source>
</evidence>
<dbReference type="Pfam" id="PF23282">
    <property type="entry name" value="WHD_ROQ1"/>
    <property type="match status" value="1"/>
</dbReference>
<keyword evidence="3" id="KW-0520">NAD</keyword>
<dbReference type="Gene3D" id="3.80.10.10">
    <property type="entry name" value="Ribonuclease Inhibitor"/>
    <property type="match status" value="2"/>
</dbReference>
<keyword evidence="1" id="KW-0433">Leucine-rich repeat</keyword>
<dbReference type="InterPro" id="IPR058192">
    <property type="entry name" value="WHD_ROQ1-like"/>
</dbReference>
<dbReference type="SUPFAM" id="SSF52058">
    <property type="entry name" value="L domain-like"/>
    <property type="match status" value="1"/>
</dbReference>
<sequence length="826" mass="94300">MIEKIAIDVSKKLNATPSRDFDEMVGLDSHLGNMKYLLNLENDEPMIAGISGPPGIGKTTIARALYNQLSCDFSLSYFMENVNGSSRSSLKIRFQEHLLSRILNQSGMKICHLDVRYERLRNQKVLIILDDVDHLDQLDALAGDVSRLGPGSRVIVISESQELLHQNGINYIYHVRFPSNEEALEIFCRYAFRESSPTNGFGKLSRRITELCGNLSLCLSVVGSSLRGKKKDEWENVMRRLESSVDDGYIQRALRVGYESLPDKYQILFLHIAVFFNKKDDDHVNAMLGGCNLDVRLGLRNLVNRSLIGLSTNGVITMHKLLEQTGREAIQRQELRTRHILINAHEICLILQSDTDAKAVAGISFDTSEINKVVVSKRAFQSMRNLRFLSVYKRRNDGNERVYEFPPRLRLLHWEAYPRKRLPHRFCPEYLVELDMRDSQLEKLWEETQFVCSNGRSLCIQPLPSLKTMNLSRSTRLKELPDLSNAPNLETLELGYCENLVELPPSIANLHRLKELWMQSCINLEIIPSQINLAFLERVNMAGCLRLRSFPDISTNMRQLFLSGTWVEEVPSSISMCSRLWYLDLSRCINLKTLTNLPESIVWLNLSYTDIKEIPDYILGLHGLQHLILSGCRKLESLPELPGSLTFLMAGDCGSLERVTFPLHSPNAQLNLTNCFKLSGEARRQMIQRSFLDDGFACLPGTVMPREFHHRARGNSLTIRALSASSRFEACVLISPHQHQHTREDIYLELRCRIVAKSGWSIYKQPVYVAHPSESPGIRAEHLCMFHLELPEEEICVKFASEILFEFSSRFDSCEITECGVRILSH</sequence>
<dbReference type="EMBL" id="GEVK01017724">
    <property type="protein sequence ID" value="JAU35108.1"/>
    <property type="molecule type" value="Transcribed_RNA"/>
</dbReference>
<proteinExistence type="predicted"/>
<dbReference type="PANTHER" id="PTHR11017:SF525">
    <property type="entry name" value="TIR DOMAIN-CONTAINING PROTEIN"/>
    <property type="match status" value="1"/>
</dbReference>
<dbReference type="InterPro" id="IPR003593">
    <property type="entry name" value="AAA+_ATPase"/>
</dbReference>
<dbReference type="GO" id="GO:0043531">
    <property type="term" value="F:ADP binding"/>
    <property type="evidence" value="ECO:0007669"/>
    <property type="project" value="InterPro"/>
</dbReference>